<evidence type="ECO:0000313" key="5">
    <source>
        <dbReference type="EMBL" id="AGM32685.1"/>
    </source>
</evidence>
<dbReference type="GO" id="GO:0016491">
    <property type="term" value="F:oxidoreductase activity"/>
    <property type="evidence" value="ECO:0007669"/>
    <property type="project" value="InterPro"/>
</dbReference>
<feature type="non-terminal residue" evidence="5">
    <location>
        <position position="300"/>
    </location>
</feature>
<dbReference type="InterPro" id="IPR020471">
    <property type="entry name" value="AKR"/>
</dbReference>
<organism evidence="5">
    <name type="scientific">Coptotermes formosanus</name>
    <name type="common">Formosan subterranean termite</name>
    <dbReference type="NCBI Taxonomy" id="36987"/>
    <lineage>
        <taxon>Eukaryota</taxon>
        <taxon>Metazoa</taxon>
        <taxon>Ecdysozoa</taxon>
        <taxon>Arthropoda</taxon>
        <taxon>Hexapoda</taxon>
        <taxon>Insecta</taxon>
        <taxon>Pterygota</taxon>
        <taxon>Neoptera</taxon>
        <taxon>Polyneoptera</taxon>
        <taxon>Dictyoptera</taxon>
        <taxon>Blattodea</taxon>
        <taxon>Blattoidea</taxon>
        <taxon>Termitoidae</taxon>
        <taxon>Rhinotermitidae</taxon>
        <taxon>Coptotermes</taxon>
    </lineage>
</organism>
<dbReference type="PANTHER" id="PTHR11732">
    <property type="entry name" value="ALDO/KETO REDUCTASE"/>
    <property type="match status" value="1"/>
</dbReference>
<name>R4UNF1_COPFO</name>
<dbReference type="EMBL" id="KC740861">
    <property type="protein sequence ID" value="AGM32685.1"/>
    <property type="molecule type" value="mRNA"/>
</dbReference>
<feature type="domain" description="NADP-dependent oxidoreductase" evidence="4">
    <location>
        <begin position="8"/>
        <end position="282"/>
    </location>
</feature>
<dbReference type="Pfam" id="PF00248">
    <property type="entry name" value="Aldo_ket_red"/>
    <property type="match status" value="1"/>
</dbReference>
<feature type="binding site" evidence="2">
    <location>
        <position position="105"/>
    </location>
    <ligand>
        <name>substrate</name>
    </ligand>
</feature>
<reference evidence="5" key="1">
    <citation type="submission" date="2013-03" db="EMBL/GenBank/DDBJ databases">
        <title>Immune-Related transcriptome of Coptotermes formosanus Shiraki workers: the defense mechanism.</title>
        <authorList>
            <person name="Hussain A."/>
            <person name="Li Y.F."/>
            <person name="Wen S.Y."/>
        </authorList>
    </citation>
    <scope>NUCLEOTIDE SEQUENCE</scope>
</reference>
<dbReference type="Gene3D" id="3.20.20.100">
    <property type="entry name" value="NADP-dependent oxidoreductase domain"/>
    <property type="match status" value="1"/>
</dbReference>
<dbReference type="InterPro" id="IPR023210">
    <property type="entry name" value="NADP_OxRdtase_dom"/>
</dbReference>
<feature type="active site" description="Proton donor" evidence="1">
    <location>
        <position position="43"/>
    </location>
</feature>
<proteinExistence type="evidence at transcript level"/>
<dbReference type="SUPFAM" id="SSF51430">
    <property type="entry name" value="NAD(P)-linked oxidoreductase"/>
    <property type="match status" value="1"/>
</dbReference>
<accession>R4UNF1</accession>
<evidence type="ECO:0000256" key="2">
    <source>
        <dbReference type="PIRSR" id="PIRSR000097-2"/>
    </source>
</evidence>
<dbReference type="InterPro" id="IPR036812">
    <property type="entry name" value="NAD(P)_OxRdtase_dom_sf"/>
</dbReference>
<evidence type="ECO:0000259" key="4">
    <source>
        <dbReference type="Pfam" id="PF00248"/>
    </source>
</evidence>
<dbReference type="PROSITE" id="PS00063">
    <property type="entry name" value="ALDOKETO_REDUCTASE_3"/>
    <property type="match status" value="1"/>
</dbReference>
<dbReference type="AlphaFoldDB" id="R4UNF1"/>
<sequence length="300" mass="33739">MPDQIPRVGLGTWQATDVVEAKKAIQYAIEEVGVRYIDTAYVYGNEELIGEVLKDIFAKGKIKRDDLWITTKLWLVDRRPERVEPACRASLKRLGLEYMDLYLIHWPAAFVPQPSGELFPKRPDGTPFTEHVDILDTWEAMQTLVEKGLTKKIGVSNFSIEMLERMEFSPRVKIQPYANQVELSIWLQQAAMIDYCAQHNIQVTAWSQFANTAVGPWGTRLLDDPVLVDIAKAIGKTPGQVALKYLLQLSPVVNVIPKSVTPARIRENFGLDFDLPITAVSKLKARDCGFRTITGAPMVG</sequence>
<dbReference type="InterPro" id="IPR018170">
    <property type="entry name" value="Aldo/ket_reductase_CS"/>
</dbReference>
<protein>
    <submittedName>
        <fullName evidence="5">Oxidoreductase, aldo/keto reductase family protein</fullName>
    </submittedName>
</protein>
<feature type="site" description="Lowers pKa of active site Tyr" evidence="3">
    <location>
        <position position="72"/>
    </location>
</feature>
<dbReference type="CDD" id="cd19071">
    <property type="entry name" value="AKR_AKR1-5-like"/>
    <property type="match status" value="1"/>
</dbReference>
<evidence type="ECO:0000256" key="3">
    <source>
        <dbReference type="PIRSR" id="PIRSR000097-3"/>
    </source>
</evidence>
<dbReference type="PIRSF" id="PIRSF000097">
    <property type="entry name" value="AKR"/>
    <property type="match status" value="1"/>
</dbReference>
<dbReference type="PRINTS" id="PR00069">
    <property type="entry name" value="ALDKETRDTASE"/>
</dbReference>
<evidence type="ECO:0000256" key="1">
    <source>
        <dbReference type="PIRSR" id="PIRSR000097-1"/>
    </source>
</evidence>